<keyword evidence="1" id="KW-0175">Coiled coil</keyword>
<feature type="region of interest" description="Disordered" evidence="2">
    <location>
        <begin position="22"/>
        <end position="80"/>
    </location>
</feature>
<feature type="compositionally biased region" description="Gly residues" evidence="2">
    <location>
        <begin position="115"/>
        <end position="124"/>
    </location>
</feature>
<feature type="compositionally biased region" description="Gly residues" evidence="2">
    <location>
        <begin position="28"/>
        <end position="46"/>
    </location>
</feature>
<dbReference type="EMBL" id="JAFCMP010000081">
    <property type="protein sequence ID" value="KAG5187831.1"/>
    <property type="molecule type" value="Genomic_DNA"/>
</dbReference>
<evidence type="ECO:0008006" key="5">
    <source>
        <dbReference type="Google" id="ProtNLM"/>
    </source>
</evidence>
<dbReference type="Gene3D" id="2.20.70.10">
    <property type="match status" value="1"/>
</dbReference>
<keyword evidence="4" id="KW-1185">Reference proteome</keyword>
<dbReference type="PROSITE" id="PS50096">
    <property type="entry name" value="IQ"/>
    <property type="match status" value="1"/>
</dbReference>
<feature type="coiled-coil region" evidence="1">
    <location>
        <begin position="1239"/>
        <end position="1280"/>
    </location>
</feature>
<accession>A0A835Z6W4</accession>
<organism evidence="3 4">
    <name type="scientific">Tribonema minus</name>
    <dbReference type="NCBI Taxonomy" id="303371"/>
    <lineage>
        <taxon>Eukaryota</taxon>
        <taxon>Sar</taxon>
        <taxon>Stramenopiles</taxon>
        <taxon>Ochrophyta</taxon>
        <taxon>PX clade</taxon>
        <taxon>Xanthophyceae</taxon>
        <taxon>Tribonematales</taxon>
        <taxon>Tribonemataceae</taxon>
        <taxon>Tribonema</taxon>
    </lineage>
</organism>
<sequence length="1322" mass="149668">MTQLGLPALRPLSAEPLSALYVSKSPHHGGGGGGGGGSSTHPGSGGRDSPTHRYHHHHRHHHQQQQQQQHQQQRGSGQARLAAALALYQRSLRLDGAAGTVSRTSPGRARPRRVAGGGTGGVGGSTSVERCREGAARCCEVEAAPAFAVSQHSHHAVVLDSGILSVAAPPPPRAEPQHRQAARAMEEGWTSQLVDFVKAHGLERALVPVHARLAKMCMNFTLQRQRSARERAWWLWRDLTFARSKLQHEDGQDGPTAIATYAKEQSVTLLAEVCARHESAVVHARLRRWRTLCVQEKTQRSAAARRAAAHVIVSALVRWRCERARALRAARAALLAQRRSSAERAKQQLSRYDTRSSAERTKQRAMAAVLQMEEQRQEDIKEAARILRSRRKYQHRTDCAQLLQAQWRRHQTRARLLRRAETEAAARALRRRTRNEELWHDVLRAPMQLRLQRWLNVAAVAAAAKHRAAAALDRRRYRQEIAAVLAAQTVAAIELQRRWRGFYGRWQYLETLWRVRRLQGWARAALSRWQLQSEIDARVTERRRRERAAAEERARQRCALLDAHARRLQRWGRRCLLRGCLRRRFGLRAERMRAARFARTRLLTAILIQQHTAWRLREFLLPAERCHLTHALRPHDVAARARAQCRALRTDVSDQQPAAFGRALARQDEERVDAASLLLLLRMSTAAASAAAAAAVRPLLLPRPLPLLPPPLLLLLLLLLQRLARVRRERRALTRALAARARLRLQQRDAVLRARRDAASATIAQAWRARHLRCELSARVTHTRLRREDAAARCLQRLCRHIVGARRLRDRFAVRRLIMDQAIALAEMSGASGLIARWYRRQHGQYHSILRTAARNNIARRERERAAAAHVNAQHAAALKLQRWWRQSAALWRLARRVRRGQARRDREALWRRREGAAAALQRWARRRAATAALAARFKAQAKKQGRALAAAHEAEARRLRDSAALDRQRHSEEKARLEAHLMLETSALKRTEEEKRAQMLAAWKVSFDKATKSNVYKNYITGETATAGPPGWQVNPADRWVVQEDEQGFKRHLDNVTGDLCWFPPEPGCKTLRAPLCDACFARAHPPPTLRHHAFAAPPTAKEPVPRGEAACVACLYRVATVFCRVCGGDALCARCSGALHRTGRRRAHALVACAEQRRGWQQRRGWEVGAPRDACGTYVLWQMVEARTDSEKTYYFNATTGESASEKPESLMLGGELDERRKCLEAREAASKHLTRAERLQQLLEQVVLERDNMQIELQQLKKDLETATADLEAARANAMLGTVETDKLTYRKELLLSRTQRRDLGQSVKLKTHGGGPGK</sequence>
<gene>
    <name evidence="3" type="ORF">JKP88DRAFT_306403</name>
</gene>
<dbReference type="OrthoDB" id="206948at2759"/>
<feature type="compositionally biased region" description="Low complexity" evidence="2">
    <location>
        <begin position="64"/>
        <end position="80"/>
    </location>
</feature>
<proteinExistence type="predicted"/>
<evidence type="ECO:0000313" key="3">
    <source>
        <dbReference type="EMBL" id="KAG5187831.1"/>
    </source>
</evidence>
<evidence type="ECO:0000313" key="4">
    <source>
        <dbReference type="Proteomes" id="UP000664859"/>
    </source>
</evidence>
<feature type="compositionally biased region" description="Basic residues" evidence="2">
    <location>
        <begin position="52"/>
        <end position="63"/>
    </location>
</feature>
<protein>
    <recommendedName>
        <fullName evidence="5">WW domain-containing protein</fullName>
    </recommendedName>
</protein>
<evidence type="ECO:0000256" key="2">
    <source>
        <dbReference type="SAM" id="MobiDB-lite"/>
    </source>
</evidence>
<reference evidence="3" key="1">
    <citation type="submission" date="2021-02" db="EMBL/GenBank/DDBJ databases">
        <title>First Annotated Genome of the Yellow-green Alga Tribonema minus.</title>
        <authorList>
            <person name="Mahan K.M."/>
        </authorList>
    </citation>
    <scope>NUCLEOTIDE SEQUENCE</scope>
    <source>
        <strain evidence="3">UTEX B ZZ1240</strain>
    </source>
</reference>
<evidence type="ECO:0000256" key="1">
    <source>
        <dbReference type="SAM" id="Coils"/>
    </source>
</evidence>
<comment type="caution">
    <text evidence="3">The sequence shown here is derived from an EMBL/GenBank/DDBJ whole genome shotgun (WGS) entry which is preliminary data.</text>
</comment>
<name>A0A835Z6W4_9STRA</name>
<feature type="region of interest" description="Disordered" evidence="2">
    <location>
        <begin position="98"/>
        <end position="125"/>
    </location>
</feature>
<dbReference type="Proteomes" id="UP000664859">
    <property type="component" value="Unassembled WGS sequence"/>
</dbReference>